<feature type="compositionally biased region" description="Polar residues" evidence="1">
    <location>
        <begin position="141"/>
        <end position="162"/>
    </location>
</feature>
<evidence type="ECO:0000313" key="3">
    <source>
        <dbReference type="Proteomes" id="UP000289152"/>
    </source>
</evidence>
<feature type="compositionally biased region" description="Low complexity" evidence="1">
    <location>
        <begin position="246"/>
        <end position="264"/>
    </location>
</feature>
<dbReference type="AlphaFoldDB" id="A0A4Q1BII8"/>
<feature type="compositionally biased region" description="Pro residues" evidence="1">
    <location>
        <begin position="470"/>
        <end position="482"/>
    </location>
</feature>
<dbReference type="OrthoDB" id="2564831at2759"/>
<organism evidence="2 3">
    <name type="scientific">Tremella mesenterica</name>
    <name type="common">Jelly fungus</name>
    <dbReference type="NCBI Taxonomy" id="5217"/>
    <lineage>
        <taxon>Eukaryota</taxon>
        <taxon>Fungi</taxon>
        <taxon>Dikarya</taxon>
        <taxon>Basidiomycota</taxon>
        <taxon>Agaricomycotina</taxon>
        <taxon>Tremellomycetes</taxon>
        <taxon>Tremellales</taxon>
        <taxon>Tremellaceae</taxon>
        <taxon>Tremella</taxon>
    </lineage>
</organism>
<feature type="compositionally biased region" description="Low complexity" evidence="1">
    <location>
        <begin position="94"/>
        <end position="136"/>
    </location>
</feature>
<feature type="compositionally biased region" description="Polar residues" evidence="1">
    <location>
        <begin position="494"/>
        <end position="517"/>
    </location>
</feature>
<dbReference type="VEuPathDB" id="FungiDB:TREMEDRAFT_65889"/>
<dbReference type="Proteomes" id="UP000289152">
    <property type="component" value="Unassembled WGS sequence"/>
</dbReference>
<dbReference type="EMBL" id="SDIL01000068">
    <property type="protein sequence ID" value="RXK37440.1"/>
    <property type="molecule type" value="Genomic_DNA"/>
</dbReference>
<reference evidence="2 3" key="1">
    <citation type="submission" date="2016-06" db="EMBL/GenBank/DDBJ databases">
        <title>Evolution of pathogenesis and genome organization in the Tremellales.</title>
        <authorList>
            <person name="Cuomo C."/>
            <person name="Litvintseva A."/>
            <person name="Heitman J."/>
            <person name="Chen Y."/>
            <person name="Sun S."/>
            <person name="Springer D."/>
            <person name="Dromer F."/>
            <person name="Young S."/>
            <person name="Zeng Q."/>
            <person name="Chapman S."/>
            <person name="Gujja S."/>
            <person name="Saif S."/>
            <person name="Birren B."/>
        </authorList>
    </citation>
    <scope>NUCLEOTIDE SEQUENCE [LARGE SCALE GENOMIC DNA]</scope>
    <source>
        <strain evidence="2 3">ATCC 28783</strain>
    </source>
</reference>
<feature type="region of interest" description="Disordered" evidence="1">
    <location>
        <begin position="1"/>
        <end position="215"/>
    </location>
</feature>
<keyword evidence="3" id="KW-1185">Reference proteome</keyword>
<proteinExistence type="predicted"/>
<feature type="compositionally biased region" description="Polar residues" evidence="1">
    <location>
        <begin position="265"/>
        <end position="282"/>
    </location>
</feature>
<comment type="caution">
    <text evidence="2">The sequence shown here is derived from an EMBL/GenBank/DDBJ whole genome shotgun (WGS) entry which is preliminary data.</text>
</comment>
<feature type="region of interest" description="Disordered" evidence="1">
    <location>
        <begin position="234"/>
        <end position="282"/>
    </location>
</feature>
<evidence type="ECO:0000256" key="1">
    <source>
        <dbReference type="SAM" id="MobiDB-lite"/>
    </source>
</evidence>
<protein>
    <submittedName>
        <fullName evidence="2">Uncharacterized protein</fullName>
    </submittedName>
</protein>
<dbReference type="InParanoid" id="A0A4Q1BII8"/>
<evidence type="ECO:0000313" key="2">
    <source>
        <dbReference type="EMBL" id="RXK37440.1"/>
    </source>
</evidence>
<sequence length="648" mass="72093">MSSLNTSMLPDLKPKSPRRFFTFSPHSHSPPPLPKHSPSTGFHTPTSSTSSNAVPPSMDKKGNFLGGGAQVVRTPSEARRGMRKDHLPSSQIASQMQNQNRNLSQNQTQSQNQNQNQSSNSTNFSTLRLNPLPSLRRLSRAPTQVQTNISRSPAHLQTSIPDSNLDFIPVPPVPATAPLRTRPSQPSLSSRGKVMDKRMSHKPSLDFHPSYSQDIYGKDTRRISRRPSEDLNMPKHLVIPLPTPSTPLTSFTQSTSTTETSTPSANRFSGHHQTSTNPYYLSPSNIKSGGITISSNSKSDDYTQMYNLTNDNHWTETNLRREKTYTEKSEKRRTIDTKRLTSLGEPLPPPRGPLPCTPNSFSAILSSKSTRPSPNTQNQILIMMDFSYSLDSPPKNESVVIPLDILRRGGGYLVEWIDGMLNDQEEEKPGMTDGSSAEDTELESEEENELDALLRDEYFRSLYIASPTEVSPPSPAPPPVPSLPSSITYPKPSTYVSQTNQHISTRQIPSDNHSTYQSSRAPNSRAPTPPPRRAAFRNQYTQQAKFPSPSSSYTLTLPGSIQQRRIQAPRDPLRLQGPLGTIIELRILLLRDASCYHAIAHRLLVGRFPPLGEKRRRVEEECDWLGMKLGEELSRGKSMVFKGGNGFI</sequence>
<accession>A0A4Q1BII8</accession>
<feature type="region of interest" description="Disordered" evidence="1">
    <location>
        <begin position="467"/>
        <end position="533"/>
    </location>
</feature>
<name>A0A4Q1BII8_TREME</name>
<feature type="region of interest" description="Disordered" evidence="1">
    <location>
        <begin position="423"/>
        <end position="448"/>
    </location>
</feature>
<feature type="compositionally biased region" description="Basic and acidic residues" evidence="1">
    <location>
        <begin position="76"/>
        <end position="87"/>
    </location>
</feature>
<feature type="compositionally biased region" description="Polar residues" evidence="1">
    <location>
        <begin position="40"/>
        <end position="54"/>
    </location>
</feature>
<feature type="compositionally biased region" description="Acidic residues" evidence="1">
    <location>
        <begin position="436"/>
        <end position="448"/>
    </location>
</feature>
<gene>
    <name evidence="2" type="ORF">M231_05263</name>
</gene>